<comment type="caution">
    <text evidence="9">The sequence shown here is derived from an EMBL/GenBank/DDBJ whole genome shotgun (WGS) entry which is preliminary data.</text>
</comment>
<keyword evidence="6 8" id="KW-1133">Transmembrane helix</keyword>
<dbReference type="InterPro" id="IPR037294">
    <property type="entry name" value="ABC_BtuC-like"/>
</dbReference>
<feature type="transmembrane region" description="Helical" evidence="8">
    <location>
        <begin position="293"/>
        <end position="312"/>
    </location>
</feature>
<dbReference type="Proteomes" id="UP000265848">
    <property type="component" value="Unassembled WGS sequence"/>
</dbReference>
<comment type="similarity">
    <text evidence="2">Belongs to the binding-protein-dependent transport system permease family. FecCD subfamily.</text>
</comment>
<protein>
    <submittedName>
        <fullName evidence="9">ABC transporter permease</fullName>
    </submittedName>
</protein>
<dbReference type="CDD" id="cd06550">
    <property type="entry name" value="TM_ABC_iron-siderophores_like"/>
    <property type="match status" value="1"/>
</dbReference>
<evidence type="ECO:0000256" key="5">
    <source>
        <dbReference type="ARBA" id="ARBA00022692"/>
    </source>
</evidence>
<feature type="transmembrane region" description="Helical" evidence="8">
    <location>
        <begin position="135"/>
        <end position="157"/>
    </location>
</feature>
<dbReference type="GO" id="GO:0005886">
    <property type="term" value="C:plasma membrane"/>
    <property type="evidence" value="ECO:0007669"/>
    <property type="project" value="UniProtKB-SubCell"/>
</dbReference>
<name>A0A399J6B3_9RHOB</name>
<dbReference type="Gene3D" id="1.10.3470.10">
    <property type="entry name" value="ABC transporter involved in vitamin B12 uptake, BtuC"/>
    <property type="match status" value="1"/>
</dbReference>
<feature type="transmembrane region" description="Helical" evidence="8">
    <location>
        <begin position="105"/>
        <end position="126"/>
    </location>
</feature>
<evidence type="ECO:0000313" key="10">
    <source>
        <dbReference type="Proteomes" id="UP000265848"/>
    </source>
</evidence>
<evidence type="ECO:0000256" key="2">
    <source>
        <dbReference type="ARBA" id="ARBA00007935"/>
    </source>
</evidence>
<evidence type="ECO:0000256" key="4">
    <source>
        <dbReference type="ARBA" id="ARBA00022475"/>
    </source>
</evidence>
<comment type="subcellular location">
    <subcellularLocation>
        <location evidence="1">Cell membrane</location>
        <topology evidence="1">Multi-pass membrane protein</topology>
    </subcellularLocation>
</comment>
<reference evidence="9 10" key="1">
    <citation type="submission" date="2018-08" db="EMBL/GenBank/DDBJ databases">
        <title>Pseudooceanicola sediminis CY03 in the family Rhodobacteracea.</title>
        <authorList>
            <person name="Zhang Y.-J."/>
        </authorList>
    </citation>
    <scope>NUCLEOTIDE SEQUENCE [LARGE SCALE GENOMIC DNA]</scope>
    <source>
        <strain evidence="9 10">CY03</strain>
    </source>
</reference>
<dbReference type="PANTHER" id="PTHR30472:SF27">
    <property type="entry name" value="PETROBACTIN IMPORT SYSTEM PERMEASE PROTEIN YCLN"/>
    <property type="match status" value="1"/>
</dbReference>
<keyword evidence="4" id="KW-1003">Cell membrane</keyword>
<dbReference type="OrthoDB" id="9811975at2"/>
<dbReference type="GO" id="GO:0022857">
    <property type="term" value="F:transmembrane transporter activity"/>
    <property type="evidence" value="ECO:0007669"/>
    <property type="project" value="InterPro"/>
</dbReference>
<dbReference type="RefSeq" id="WP_119397966.1">
    <property type="nucleotide sequence ID" value="NZ_QWJJ01000003.1"/>
</dbReference>
<evidence type="ECO:0000256" key="8">
    <source>
        <dbReference type="SAM" id="Phobius"/>
    </source>
</evidence>
<dbReference type="PANTHER" id="PTHR30472">
    <property type="entry name" value="FERRIC ENTEROBACTIN TRANSPORT SYSTEM PERMEASE PROTEIN"/>
    <property type="match status" value="1"/>
</dbReference>
<gene>
    <name evidence="9" type="ORF">DL237_04375</name>
</gene>
<keyword evidence="7 8" id="KW-0472">Membrane</keyword>
<keyword evidence="3" id="KW-0813">Transport</keyword>
<dbReference type="Pfam" id="PF01032">
    <property type="entry name" value="FecCD"/>
    <property type="match status" value="1"/>
</dbReference>
<dbReference type="EMBL" id="QWJJ01000003">
    <property type="protein sequence ID" value="RII40087.1"/>
    <property type="molecule type" value="Genomic_DNA"/>
</dbReference>
<dbReference type="InterPro" id="IPR000522">
    <property type="entry name" value="ABC_transptr_permease_BtuC"/>
</dbReference>
<dbReference type="GO" id="GO:0033214">
    <property type="term" value="P:siderophore-iron import into cell"/>
    <property type="evidence" value="ECO:0007669"/>
    <property type="project" value="TreeGrafter"/>
</dbReference>
<sequence>MTPLRWSLALACLAALAITSLFIGAVPVSLSGFLTDPDSQQVLIVSRLPRTLAALLAGAALAVTGQIMQILARNRFVEPMTAGAGQSAALGILIASVVFPASAIWAKMGVSALTTLIGSAGLLLLIRPLPPTQPLLVPLVALVYGGVIGAVVTFFAYQGDMMQFLGSWLTGELSGVLQGRYELLWGAAAAAGVTWLIADRITVLSLGENAARGLGLNVALVSGLGLAAISVTTAMVVVTLGAIPFVGLVIPNIIARRMGDNLRRALPVAALSGAGLVLVGDMLGRTLRAPFEIPVASLVGIAGAVVFLALLYSEPRRG</sequence>
<feature type="transmembrane region" description="Helical" evidence="8">
    <location>
        <begin position="235"/>
        <end position="254"/>
    </location>
</feature>
<evidence type="ECO:0000256" key="1">
    <source>
        <dbReference type="ARBA" id="ARBA00004651"/>
    </source>
</evidence>
<evidence type="ECO:0000256" key="3">
    <source>
        <dbReference type="ARBA" id="ARBA00022448"/>
    </source>
</evidence>
<evidence type="ECO:0000256" key="7">
    <source>
        <dbReference type="ARBA" id="ARBA00023136"/>
    </source>
</evidence>
<keyword evidence="10" id="KW-1185">Reference proteome</keyword>
<proteinExistence type="inferred from homology"/>
<organism evidence="9 10">
    <name type="scientific">Pseudooceanicola sediminis</name>
    <dbReference type="NCBI Taxonomy" id="2211117"/>
    <lineage>
        <taxon>Bacteria</taxon>
        <taxon>Pseudomonadati</taxon>
        <taxon>Pseudomonadota</taxon>
        <taxon>Alphaproteobacteria</taxon>
        <taxon>Rhodobacterales</taxon>
        <taxon>Paracoccaceae</taxon>
        <taxon>Pseudooceanicola</taxon>
    </lineage>
</organism>
<accession>A0A399J6B3</accession>
<keyword evidence="5 8" id="KW-0812">Transmembrane</keyword>
<feature type="transmembrane region" description="Helical" evidence="8">
    <location>
        <begin position="266"/>
        <end position="287"/>
    </location>
</feature>
<feature type="transmembrane region" description="Helical" evidence="8">
    <location>
        <begin position="48"/>
        <end position="68"/>
    </location>
</feature>
<dbReference type="AlphaFoldDB" id="A0A399J6B3"/>
<evidence type="ECO:0000256" key="6">
    <source>
        <dbReference type="ARBA" id="ARBA00022989"/>
    </source>
</evidence>
<evidence type="ECO:0000313" key="9">
    <source>
        <dbReference type="EMBL" id="RII40087.1"/>
    </source>
</evidence>
<dbReference type="SUPFAM" id="SSF81345">
    <property type="entry name" value="ABC transporter involved in vitamin B12 uptake, BtuC"/>
    <property type="match status" value="1"/>
</dbReference>
<feature type="transmembrane region" description="Helical" evidence="8">
    <location>
        <begin position="80"/>
        <end position="99"/>
    </location>
</feature>